<evidence type="ECO:0000313" key="4">
    <source>
        <dbReference type="Proteomes" id="UP000017837"/>
    </source>
</evidence>
<dbReference type="PATRIC" id="fig|1121022.4.peg.343"/>
<dbReference type="AlphaFoldDB" id="V4RSV2"/>
<dbReference type="PANTHER" id="PTHR35535:SF1">
    <property type="entry name" value="HEAT SHOCK PROTEIN HSLJ"/>
    <property type="match status" value="1"/>
</dbReference>
<dbReference type="PANTHER" id="PTHR35535">
    <property type="entry name" value="HEAT SHOCK PROTEIN HSLJ"/>
    <property type="match status" value="1"/>
</dbReference>
<dbReference type="Proteomes" id="UP000017837">
    <property type="component" value="Unassembled WGS sequence"/>
</dbReference>
<dbReference type="OrthoDB" id="5348860at2"/>
<reference evidence="3 4" key="1">
    <citation type="journal article" date="2014" name="Nature">
        <title>Sequential evolution of bacterial morphology by co-option of a developmental regulator.</title>
        <authorList>
            <person name="Jiang C."/>
            <person name="Brown P.J."/>
            <person name="Ducret A."/>
            <person name="Brun Y.V."/>
        </authorList>
    </citation>
    <scope>NUCLEOTIDE SEQUENCE [LARGE SCALE GENOMIC DNA]</scope>
    <source>
        <strain evidence="3 4">DSM 16100</strain>
    </source>
</reference>
<sequence>MKSLLFAGLALSAIIITGCATDQAPRPGSGAMTSHEAVITEKYWKLVELNGHPVEPGPNDTYITLKRDGQRLIGSGGCNRLGGTYTLGAMNWVRFSQIVSTEMACTQGMETETQFLDVLNNVDSYDVKGDRLVLNKARMAPLARFEAVYMQ</sequence>
<feature type="chain" id="PRO_5004728801" description="DUF306 domain-containing protein" evidence="1">
    <location>
        <begin position="21"/>
        <end position="151"/>
    </location>
</feature>
<dbReference type="Gene3D" id="2.40.128.270">
    <property type="match status" value="1"/>
</dbReference>
<dbReference type="InterPro" id="IPR038670">
    <property type="entry name" value="HslJ-like_sf"/>
</dbReference>
<name>V4RSV2_9CAUL</name>
<keyword evidence="4" id="KW-1185">Reference proteome</keyword>
<dbReference type="Pfam" id="PF03724">
    <property type="entry name" value="META"/>
    <property type="match status" value="1"/>
</dbReference>
<protein>
    <recommendedName>
        <fullName evidence="2">DUF306 domain-containing protein</fullName>
    </recommendedName>
</protein>
<dbReference type="InterPro" id="IPR005184">
    <property type="entry name" value="DUF306_Meta_HslJ"/>
</dbReference>
<dbReference type="STRING" id="1121022.GCA_000376105_00481"/>
<proteinExistence type="predicted"/>
<evidence type="ECO:0000259" key="2">
    <source>
        <dbReference type="Pfam" id="PF03724"/>
    </source>
</evidence>
<gene>
    <name evidence="3" type="ORF">ABENE_01725</name>
</gene>
<feature type="signal peptide" evidence="1">
    <location>
        <begin position="1"/>
        <end position="20"/>
    </location>
</feature>
<evidence type="ECO:0000256" key="1">
    <source>
        <dbReference type="SAM" id="SignalP"/>
    </source>
</evidence>
<dbReference type="RefSeq" id="WP_018080153.1">
    <property type="nucleotide sequence ID" value="NZ_AQWM01000001.1"/>
</dbReference>
<accession>V4RSV2</accession>
<organism evidence="3 4">
    <name type="scientific">Asticcacaulis benevestitus DSM 16100 = ATCC BAA-896</name>
    <dbReference type="NCBI Taxonomy" id="1121022"/>
    <lineage>
        <taxon>Bacteria</taxon>
        <taxon>Pseudomonadati</taxon>
        <taxon>Pseudomonadota</taxon>
        <taxon>Alphaproteobacteria</taxon>
        <taxon>Caulobacterales</taxon>
        <taxon>Caulobacteraceae</taxon>
        <taxon>Asticcacaulis</taxon>
    </lineage>
</organism>
<dbReference type="eggNOG" id="COG3187">
    <property type="taxonomic scope" value="Bacteria"/>
</dbReference>
<dbReference type="InterPro" id="IPR053147">
    <property type="entry name" value="Hsp_HslJ-like"/>
</dbReference>
<comment type="caution">
    <text evidence="3">The sequence shown here is derived from an EMBL/GenBank/DDBJ whole genome shotgun (WGS) entry which is preliminary data.</text>
</comment>
<dbReference type="PROSITE" id="PS51257">
    <property type="entry name" value="PROKAR_LIPOPROTEIN"/>
    <property type="match status" value="1"/>
</dbReference>
<dbReference type="EMBL" id="AWGB01000004">
    <property type="protein sequence ID" value="ESQ94253.1"/>
    <property type="molecule type" value="Genomic_DNA"/>
</dbReference>
<keyword evidence="1" id="KW-0732">Signal</keyword>
<evidence type="ECO:0000313" key="3">
    <source>
        <dbReference type="EMBL" id="ESQ94253.1"/>
    </source>
</evidence>
<feature type="domain" description="DUF306" evidence="2">
    <location>
        <begin position="38"/>
        <end position="146"/>
    </location>
</feature>